<accession>A0AAP0F172</accession>
<gene>
    <name evidence="1" type="ORF">Sjap_020323</name>
</gene>
<protein>
    <submittedName>
        <fullName evidence="1">Uncharacterized protein</fullName>
    </submittedName>
</protein>
<comment type="caution">
    <text evidence="1">The sequence shown here is derived from an EMBL/GenBank/DDBJ whole genome shotgun (WGS) entry which is preliminary data.</text>
</comment>
<name>A0AAP0F172_9MAGN</name>
<dbReference type="AlphaFoldDB" id="A0AAP0F172"/>
<sequence length="145" mass="15226">MISISFLSRLRCSLNHPPFGPNGPTLGCHCPMGLIFLIDVATCSQSVLVATLVASECNHATCFPHSIISVATLGASKSVSHKLDSTLVASDSTLVASESSLVASESSHVAYESLSNIPVANLVASESVSQSPEMTFYKCKIQLEV</sequence>
<reference evidence="1 2" key="1">
    <citation type="submission" date="2024-01" db="EMBL/GenBank/DDBJ databases">
        <title>Genome assemblies of Stephania.</title>
        <authorList>
            <person name="Yang L."/>
        </authorList>
    </citation>
    <scope>NUCLEOTIDE SEQUENCE [LARGE SCALE GENOMIC DNA]</scope>
    <source>
        <strain evidence="1">QJT</strain>
        <tissue evidence="1">Leaf</tissue>
    </source>
</reference>
<dbReference type="Proteomes" id="UP001417504">
    <property type="component" value="Unassembled WGS sequence"/>
</dbReference>
<evidence type="ECO:0000313" key="2">
    <source>
        <dbReference type="Proteomes" id="UP001417504"/>
    </source>
</evidence>
<evidence type="ECO:0000313" key="1">
    <source>
        <dbReference type="EMBL" id="KAK9103069.1"/>
    </source>
</evidence>
<dbReference type="EMBL" id="JBBNAE010000008">
    <property type="protein sequence ID" value="KAK9103069.1"/>
    <property type="molecule type" value="Genomic_DNA"/>
</dbReference>
<keyword evidence="2" id="KW-1185">Reference proteome</keyword>
<organism evidence="1 2">
    <name type="scientific">Stephania japonica</name>
    <dbReference type="NCBI Taxonomy" id="461633"/>
    <lineage>
        <taxon>Eukaryota</taxon>
        <taxon>Viridiplantae</taxon>
        <taxon>Streptophyta</taxon>
        <taxon>Embryophyta</taxon>
        <taxon>Tracheophyta</taxon>
        <taxon>Spermatophyta</taxon>
        <taxon>Magnoliopsida</taxon>
        <taxon>Ranunculales</taxon>
        <taxon>Menispermaceae</taxon>
        <taxon>Menispermoideae</taxon>
        <taxon>Cissampelideae</taxon>
        <taxon>Stephania</taxon>
    </lineage>
</organism>
<proteinExistence type="predicted"/>